<keyword evidence="1" id="KW-0547">Nucleotide-binding</keyword>
<gene>
    <name evidence="5" type="ORF">KQI68_00685</name>
</gene>
<dbReference type="EMBL" id="JAHLQO010000001">
    <property type="protein sequence ID" value="MBU5668347.1"/>
    <property type="molecule type" value="Genomic_DNA"/>
</dbReference>
<dbReference type="SMART" id="SM00534">
    <property type="entry name" value="MUTSac"/>
    <property type="match status" value="1"/>
</dbReference>
<evidence type="ECO:0000256" key="3">
    <source>
        <dbReference type="SAM" id="Phobius"/>
    </source>
</evidence>
<dbReference type="InterPro" id="IPR000432">
    <property type="entry name" value="DNA_mismatch_repair_MutS_C"/>
</dbReference>
<evidence type="ECO:0000256" key="2">
    <source>
        <dbReference type="ARBA" id="ARBA00022840"/>
    </source>
</evidence>
<keyword evidence="3" id="KW-0472">Membrane</keyword>
<evidence type="ECO:0000259" key="4">
    <source>
        <dbReference type="SMART" id="SM00534"/>
    </source>
</evidence>
<feature type="transmembrane region" description="Helical" evidence="3">
    <location>
        <begin position="6"/>
        <end position="28"/>
    </location>
</feature>
<evidence type="ECO:0000313" key="5">
    <source>
        <dbReference type="EMBL" id="MBU5668347.1"/>
    </source>
</evidence>
<proteinExistence type="predicted"/>
<feature type="transmembrane region" description="Helical" evidence="3">
    <location>
        <begin position="165"/>
        <end position="194"/>
    </location>
</feature>
<accession>A0ABS6FDU6</accession>
<comment type="caution">
    <text evidence="5">The sequence shown here is derived from an EMBL/GenBank/DDBJ whole genome shotgun (WGS) entry which is preliminary data.</text>
</comment>
<dbReference type="PANTHER" id="PTHR11361">
    <property type="entry name" value="DNA MISMATCH REPAIR PROTEIN MUTS FAMILY MEMBER"/>
    <property type="match status" value="1"/>
</dbReference>
<dbReference type="RefSeq" id="WP_216548037.1">
    <property type="nucleotide sequence ID" value="NZ_JAHLQO010000001.1"/>
</dbReference>
<reference evidence="5 6" key="1">
    <citation type="submission" date="2021-06" db="EMBL/GenBank/DDBJ databases">
        <authorList>
            <person name="Sun Q."/>
            <person name="Li D."/>
        </authorList>
    </citation>
    <scope>NUCLEOTIDE SEQUENCE [LARGE SCALE GENOMIC DNA]</scope>
    <source>
        <strain evidence="5 6">MSJ-1</strain>
    </source>
</reference>
<organism evidence="5 6">
    <name type="scientific">Peptoniphilus ovalis</name>
    <dbReference type="NCBI Taxonomy" id="2841503"/>
    <lineage>
        <taxon>Bacteria</taxon>
        <taxon>Bacillati</taxon>
        <taxon>Bacillota</taxon>
        <taxon>Tissierellia</taxon>
        <taxon>Tissierellales</taxon>
        <taxon>Peptoniphilaceae</taxon>
        <taxon>Peptoniphilus</taxon>
    </lineage>
</organism>
<dbReference type="Pfam" id="PF00488">
    <property type="entry name" value="MutS_V"/>
    <property type="match status" value="1"/>
</dbReference>
<keyword evidence="2" id="KW-0067">ATP-binding</keyword>
<sequence>MNLLNKDILTIIFLITIFLFIIFAYFIYENKKREKIIKREIDENFGNIHSNEIKFKFNGIYEKLGGNLSDITYDDLNFNEIISKMNHFRSKLGIEYFYYKIRSLVLDKEDLLKIQNNRMKYKTNTSEMKKMQFYLSNIGFFKEDVIELIDEDIEVKRELDILSKVFSFSIIYILITFIFFKALGIVFAMTFLAINTYIYKKFNKETLGKLGALIKLKTIIFTSEKIANKNFNIFEEERKEILSILDKIKPLRKALKSFKYLSGNLEMDFAETYRNIIFLTEARKFTKSAKYLKSYREEIFRLYYLVGKIDCEIGVTSISLAYDTRDASFENGIYGRKLYNPLIKDAVPNDLNMDKSILLTGSNASGKSTYLRTCGINAVFALSFGIFFGEEFNIKPMIVTSAIDISDSIMKNLSYFMAEAKAIEKMIDDDKEKFILLDEIFRGTNTVDRISAATATLKYLSKENHVIAATHDIELTELLKNEFKNMHFEEEIVDGDIKFDYLLREGPTKTRNAINILESLNYPQKIIEEAKGMSKEFENR</sequence>
<name>A0ABS6FDU6_9FIRM</name>
<dbReference type="Proteomes" id="UP000783742">
    <property type="component" value="Unassembled WGS sequence"/>
</dbReference>
<evidence type="ECO:0000313" key="6">
    <source>
        <dbReference type="Proteomes" id="UP000783742"/>
    </source>
</evidence>
<keyword evidence="3" id="KW-1133">Transmembrane helix</keyword>
<evidence type="ECO:0000256" key="1">
    <source>
        <dbReference type="ARBA" id="ARBA00022741"/>
    </source>
</evidence>
<keyword evidence="6" id="KW-1185">Reference proteome</keyword>
<keyword evidence="3" id="KW-0812">Transmembrane</keyword>
<protein>
    <submittedName>
        <fullName evidence="5">DNA mismatch repair protein MutS</fullName>
    </submittedName>
</protein>
<feature type="domain" description="DNA mismatch repair proteins mutS family" evidence="4">
    <location>
        <begin position="354"/>
        <end position="535"/>
    </location>
</feature>
<dbReference type="PANTHER" id="PTHR11361:SF152">
    <property type="entry name" value="DNA MISMATCH REPAIR PROTEIN"/>
    <property type="match status" value="1"/>
</dbReference>
<dbReference type="InterPro" id="IPR045076">
    <property type="entry name" value="MutS"/>
</dbReference>